<name>A0A0R3QS41_9BILA</name>
<evidence type="ECO:0000256" key="1">
    <source>
        <dbReference type="SAM" id="Phobius"/>
    </source>
</evidence>
<reference evidence="2" key="1">
    <citation type="submission" date="2017-02" db="UniProtKB">
        <authorList>
            <consortium name="WormBaseParasite"/>
        </authorList>
    </citation>
    <scope>IDENTIFICATION</scope>
</reference>
<dbReference type="WBParaSite" id="BTMF_0001054301-mRNA-1">
    <property type="protein sequence ID" value="BTMF_0001054301-mRNA-1"/>
    <property type="gene ID" value="BTMF_0001054301"/>
</dbReference>
<keyword evidence="1" id="KW-1133">Transmembrane helix</keyword>
<keyword evidence="1" id="KW-0472">Membrane</keyword>
<feature type="transmembrane region" description="Helical" evidence="1">
    <location>
        <begin position="67"/>
        <end position="91"/>
    </location>
</feature>
<sequence length="124" mass="14224">LVTMYSITCVSRGSSSIYSQQWQRFICNSVDKSNNNFSTSIAKFRSCYYVIPLCLSDEGFSVSFQNYFSLAIFLVCILLTFLPNMILGLYYTQVWKSRKSGQKNEQSVSSFEKVPANNFLLNRT</sequence>
<protein>
    <submittedName>
        <fullName evidence="2">G_PROTEIN_RECEP_F1_2 domain-containing protein</fullName>
    </submittedName>
</protein>
<evidence type="ECO:0000313" key="2">
    <source>
        <dbReference type="WBParaSite" id="BTMF_0001054301-mRNA-1"/>
    </source>
</evidence>
<accession>A0A0R3QS41</accession>
<keyword evidence="1" id="KW-0812">Transmembrane</keyword>
<organism evidence="2">
    <name type="scientific">Brugia timori</name>
    <dbReference type="NCBI Taxonomy" id="42155"/>
    <lineage>
        <taxon>Eukaryota</taxon>
        <taxon>Metazoa</taxon>
        <taxon>Ecdysozoa</taxon>
        <taxon>Nematoda</taxon>
        <taxon>Chromadorea</taxon>
        <taxon>Rhabditida</taxon>
        <taxon>Spirurina</taxon>
        <taxon>Spiruromorpha</taxon>
        <taxon>Filarioidea</taxon>
        <taxon>Onchocercidae</taxon>
        <taxon>Brugia</taxon>
    </lineage>
</organism>
<proteinExistence type="predicted"/>
<dbReference type="AlphaFoldDB" id="A0A0R3QS41"/>